<evidence type="ECO:0000313" key="1">
    <source>
        <dbReference type="EMBL" id="APB32332.1"/>
    </source>
</evidence>
<dbReference type="STRING" id="1188229.GlitD10_0031"/>
<protein>
    <submittedName>
        <fullName evidence="1">Uncharacterized protein</fullName>
    </submittedName>
</protein>
<sequence>MNTTNFREACQTWGTGTRPILELGSLIHTGEDARALMRVISALWSQGLELDDSTVTRMAFIYDLLSHWESWSKHQAQECEQVVRGLQLQLGQMQMASHAHLPCSQETLDLLIQVLGSGISAHIDDMN</sequence>
<reference evidence="1 2" key="1">
    <citation type="submission" date="2016-10" db="EMBL/GenBank/DDBJ databases">
        <title>Description of Gloeomargarita lithophora gen. nov., sp. nov., a thylakoid-bearing basal-branching cyanobacterium with intracellular carbonates, and proposal for Gloeomargaritales ord. nov.</title>
        <authorList>
            <person name="Moreira D."/>
            <person name="Tavera R."/>
            <person name="Benzerara K."/>
            <person name="Skouri-Panet F."/>
            <person name="Couradeau E."/>
            <person name="Gerard E."/>
            <person name="Loussert C."/>
            <person name="Novelo E."/>
            <person name="Zivanovic Y."/>
            <person name="Lopez-Garcia P."/>
        </authorList>
    </citation>
    <scope>NUCLEOTIDE SEQUENCE [LARGE SCALE GENOMIC DNA]</scope>
    <source>
        <strain evidence="1 2">D10</strain>
    </source>
</reference>
<dbReference type="KEGG" id="glt:GlitD10_0031"/>
<dbReference type="Proteomes" id="UP000180235">
    <property type="component" value="Chromosome"/>
</dbReference>
<proteinExistence type="predicted"/>
<gene>
    <name evidence="1" type="ORF">GlitD10_0031</name>
</gene>
<evidence type="ECO:0000313" key="2">
    <source>
        <dbReference type="Proteomes" id="UP000180235"/>
    </source>
</evidence>
<keyword evidence="2" id="KW-1185">Reference proteome</keyword>
<dbReference type="EMBL" id="CP017675">
    <property type="protein sequence ID" value="APB32332.1"/>
    <property type="molecule type" value="Genomic_DNA"/>
</dbReference>
<accession>A0A1J0A8S2</accession>
<organism evidence="1 2">
    <name type="scientific">Gloeomargarita lithophora Alchichica-D10</name>
    <dbReference type="NCBI Taxonomy" id="1188229"/>
    <lineage>
        <taxon>Bacteria</taxon>
        <taxon>Bacillati</taxon>
        <taxon>Cyanobacteriota</taxon>
        <taxon>Cyanophyceae</taxon>
        <taxon>Gloeomargaritales</taxon>
        <taxon>Gloeomargaritaceae</taxon>
        <taxon>Gloeomargarita</taxon>
    </lineage>
</organism>
<dbReference type="AlphaFoldDB" id="A0A1J0A8S2"/>
<dbReference type="RefSeq" id="WP_071453091.1">
    <property type="nucleotide sequence ID" value="NZ_CP017675.1"/>
</dbReference>
<name>A0A1J0A8S2_9CYAN</name>